<name>A0A849VR17_9HYPH</name>
<organism evidence="1 2">
    <name type="scientific">Phyllobacterium pellucidum</name>
    <dbReference type="NCBI Taxonomy" id="2740464"/>
    <lineage>
        <taxon>Bacteria</taxon>
        <taxon>Pseudomonadati</taxon>
        <taxon>Pseudomonadota</taxon>
        <taxon>Alphaproteobacteria</taxon>
        <taxon>Hyphomicrobiales</taxon>
        <taxon>Phyllobacteriaceae</taxon>
        <taxon>Phyllobacterium</taxon>
    </lineage>
</organism>
<accession>A0A849VR17</accession>
<dbReference type="EMBL" id="JABUMX010000003">
    <property type="protein sequence ID" value="NTS32341.1"/>
    <property type="molecule type" value="Genomic_DNA"/>
</dbReference>
<evidence type="ECO:0000313" key="1">
    <source>
        <dbReference type="EMBL" id="NTS32341.1"/>
    </source>
</evidence>
<proteinExistence type="predicted"/>
<keyword evidence="2" id="KW-1185">Reference proteome</keyword>
<gene>
    <name evidence="1" type="ORF">HQ945_13855</name>
</gene>
<evidence type="ECO:0008006" key="3">
    <source>
        <dbReference type="Google" id="ProtNLM"/>
    </source>
</evidence>
<sequence length="212" mass="24132">MSSIPHHSERKTMFIVGNGPIKDNLSEDVDRADCVVRFNEPKSSKGMSGVKTNILFVCNSGKPMQRRLTDPNYFGSPIVQGATEVIFAYHPQIIAEYFRQPHLLSRLKGRRGDWTLQAIDAFGAAGKSVLILPPRFYKDGCAALGIPETARREVFPSTGYFGLTYILQHYDPAEWKIVLCGFSWEGWRRHSWGDERKWVMDRVEQNILNVIV</sequence>
<dbReference type="Gene3D" id="3.90.1480.20">
    <property type="entry name" value="Glycosyl transferase family 29"/>
    <property type="match status" value="1"/>
</dbReference>
<dbReference type="AlphaFoldDB" id="A0A849VR17"/>
<dbReference type="InterPro" id="IPR038578">
    <property type="entry name" value="GT29-like_sf"/>
</dbReference>
<dbReference type="RefSeq" id="WP_174208195.1">
    <property type="nucleotide sequence ID" value="NZ_JABUMX010000003.1"/>
</dbReference>
<comment type="caution">
    <text evidence="1">The sequence shown here is derived from an EMBL/GenBank/DDBJ whole genome shotgun (WGS) entry which is preliminary data.</text>
</comment>
<evidence type="ECO:0000313" key="2">
    <source>
        <dbReference type="Proteomes" id="UP000550508"/>
    </source>
</evidence>
<protein>
    <recommendedName>
        <fullName evidence="3">Glycosyltransferase family 29 (Sialyltransferase)</fullName>
    </recommendedName>
</protein>
<reference evidence="1 2" key="1">
    <citation type="submission" date="2020-05" db="EMBL/GenBank/DDBJ databases">
        <authorList>
            <person name="Kim M.K."/>
        </authorList>
    </citation>
    <scope>NUCLEOTIDE SEQUENCE [LARGE SCALE GENOMIC DNA]</scope>
    <source>
        <strain evidence="1 2">BT25</strain>
    </source>
</reference>
<dbReference type="Proteomes" id="UP000550508">
    <property type="component" value="Unassembled WGS sequence"/>
</dbReference>